<comment type="caution">
    <text evidence="3">The sequence shown here is derived from an EMBL/GenBank/DDBJ whole genome shotgun (WGS) entry which is preliminary data.</text>
</comment>
<gene>
    <name evidence="3" type="ORF">ACFSRY_10335</name>
</gene>
<proteinExistence type="inferred from homology"/>
<name>A0ABW5IND7_9BACT</name>
<dbReference type="GO" id="GO:0008483">
    <property type="term" value="F:transaminase activity"/>
    <property type="evidence" value="ECO:0007669"/>
    <property type="project" value="UniProtKB-KW"/>
</dbReference>
<dbReference type="Pfam" id="PF01041">
    <property type="entry name" value="DegT_DnrJ_EryC1"/>
    <property type="match status" value="1"/>
</dbReference>
<dbReference type="PANTHER" id="PTHR30244:SF34">
    <property type="entry name" value="DTDP-4-AMINO-4,6-DIDEOXYGALACTOSE TRANSAMINASE"/>
    <property type="match status" value="1"/>
</dbReference>
<evidence type="ECO:0000313" key="3">
    <source>
        <dbReference type="EMBL" id="MFD2514264.1"/>
    </source>
</evidence>
<dbReference type="InterPro" id="IPR015421">
    <property type="entry name" value="PyrdxlP-dep_Trfase_major"/>
</dbReference>
<keyword evidence="3" id="KW-0032">Aminotransferase</keyword>
<evidence type="ECO:0000256" key="1">
    <source>
        <dbReference type="ARBA" id="ARBA00037999"/>
    </source>
</evidence>
<dbReference type="InterPro" id="IPR015422">
    <property type="entry name" value="PyrdxlP-dep_Trfase_small"/>
</dbReference>
<dbReference type="EMBL" id="JBHULU010000014">
    <property type="protein sequence ID" value="MFD2514264.1"/>
    <property type="molecule type" value="Genomic_DNA"/>
</dbReference>
<evidence type="ECO:0000256" key="2">
    <source>
        <dbReference type="RuleBase" id="RU004508"/>
    </source>
</evidence>
<dbReference type="Gene3D" id="3.40.640.10">
    <property type="entry name" value="Type I PLP-dependent aspartate aminotransferase-like (Major domain)"/>
    <property type="match status" value="1"/>
</dbReference>
<dbReference type="PIRSF" id="PIRSF000390">
    <property type="entry name" value="PLP_StrS"/>
    <property type="match status" value="1"/>
</dbReference>
<reference evidence="4" key="1">
    <citation type="journal article" date="2019" name="Int. J. Syst. Evol. Microbiol.">
        <title>The Global Catalogue of Microorganisms (GCM) 10K type strain sequencing project: providing services to taxonomists for standard genome sequencing and annotation.</title>
        <authorList>
            <consortium name="The Broad Institute Genomics Platform"/>
            <consortium name="The Broad Institute Genome Sequencing Center for Infectious Disease"/>
            <person name="Wu L."/>
            <person name="Ma J."/>
        </authorList>
    </citation>
    <scope>NUCLEOTIDE SEQUENCE [LARGE SCALE GENOMIC DNA]</scope>
    <source>
        <strain evidence="4">KCTC 42498</strain>
    </source>
</reference>
<accession>A0ABW5IND7</accession>
<evidence type="ECO:0000313" key="4">
    <source>
        <dbReference type="Proteomes" id="UP001597544"/>
    </source>
</evidence>
<keyword evidence="3" id="KW-0808">Transferase</keyword>
<comment type="similarity">
    <text evidence="1 2">Belongs to the DegT/DnrJ/EryC1 family.</text>
</comment>
<sequence length="383" mass="42563">MIQDKIWLSSPHMGENEFKYVKEAFDTNWIAPLGPHVDGFEQDIANYLGGDVHVAALSSGTAALHLALIILGVQAGDEVICQSMTFSASANPIAYQGATPVFVDSEDRTWNMSPEFLEEAIKDRISKGRKPKAIIVVHLYGMPAEMDRIMAIADQYEIPVVEDAAEALGSSYKGKPLGTFGAMSILSFNGNKIITTSGGGALVSANEDWIKKSRFLATQARDAAPHYQHTHIGYNYRMSNICAGIGRGQMEVLPRRVEKRRANYEFYKAALADYKQIQFADEPNSDFYSNRWLSTILVDEEGNGISREDIRLALEKQNIESRPLWKPMHLQPVFADSPFYGDGTSERLFEKGLCLPSGSNLTNEDLNRVVTEIEAYVKVKQVV</sequence>
<dbReference type="InterPro" id="IPR015424">
    <property type="entry name" value="PyrdxlP-dep_Trfase"/>
</dbReference>
<dbReference type="RefSeq" id="WP_377506501.1">
    <property type="nucleotide sequence ID" value="NZ_JBHULU010000014.1"/>
</dbReference>
<organism evidence="3 4">
    <name type="scientific">Pontibacter locisalis</name>
    <dbReference type="NCBI Taxonomy" id="1719035"/>
    <lineage>
        <taxon>Bacteria</taxon>
        <taxon>Pseudomonadati</taxon>
        <taxon>Bacteroidota</taxon>
        <taxon>Cytophagia</taxon>
        <taxon>Cytophagales</taxon>
        <taxon>Hymenobacteraceae</taxon>
        <taxon>Pontibacter</taxon>
    </lineage>
</organism>
<dbReference type="CDD" id="cd00616">
    <property type="entry name" value="AHBA_syn"/>
    <property type="match status" value="1"/>
</dbReference>
<protein>
    <submittedName>
        <fullName evidence="3">DegT/DnrJ/EryC1/StrS family aminotransferase</fullName>
    </submittedName>
</protein>
<keyword evidence="2" id="KW-0663">Pyridoxal phosphate</keyword>
<dbReference type="PANTHER" id="PTHR30244">
    <property type="entry name" value="TRANSAMINASE"/>
    <property type="match status" value="1"/>
</dbReference>
<dbReference type="SUPFAM" id="SSF53383">
    <property type="entry name" value="PLP-dependent transferases"/>
    <property type="match status" value="1"/>
</dbReference>
<dbReference type="Proteomes" id="UP001597544">
    <property type="component" value="Unassembled WGS sequence"/>
</dbReference>
<dbReference type="InterPro" id="IPR000653">
    <property type="entry name" value="DegT/StrS_aminotransferase"/>
</dbReference>
<dbReference type="Gene3D" id="3.90.1150.10">
    <property type="entry name" value="Aspartate Aminotransferase, domain 1"/>
    <property type="match status" value="1"/>
</dbReference>
<keyword evidence="4" id="KW-1185">Reference proteome</keyword>